<protein>
    <submittedName>
        <fullName evidence="1">Uncharacterized protein</fullName>
    </submittedName>
</protein>
<accession>A0A0P1A6X5</accession>
<dbReference type="RefSeq" id="XP_024572091.1">
    <property type="nucleotide sequence ID" value="XM_024727336.1"/>
</dbReference>
<keyword evidence="2" id="KW-1185">Reference proteome</keyword>
<dbReference type="Proteomes" id="UP000054928">
    <property type="component" value="Unassembled WGS sequence"/>
</dbReference>
<evidence type="ECO:0000313" key="2">
    <source>
        <dbReference type="Proteomes" id="UP000054928"/>
    </source>
</evidence>
<organism evidence="1 2">
    <name type="scientific">Plasmopara halstedii</name>
    <name type="common">Downy mildew of sunflower</name>
    <dbReference type="NCBI Taxonomy" id="4781"/>
    <lineage>
        <taxon>Eukaryota</taxon>
        <taxon>Sar</taxon>
        <taxon>Stramenopiles</taxon>
        <taxon>Oomycota</taxon>
        <taxon>Peronosporomycetes</taxon>
        <taxon>Peronosporales</taxon>
        <taxon>Peronosporaceae</taxon>
        <taxon>Plasmopara</taxon>
    </lineage>
</organism>
<reference evidence="2" key="1">
    <citation type="submission" date="2014-09" db="EMBL/GenBank/DDBJ databases">
        <authorList>
            <person name="Sharma Rahul"/>
            <person name="Thines Marco"/>
        </authorList>
    </citation>
    <scope>NUCLEOTIDE SEQUENCE [LARGE SCALE GENOMIC DNA]</scope>
</reference>
<dbReference type="AlphaFoldDB" id="A0A0P1A6X5"/>
<dbReference type="EMBL" id="CCYD01000109">
    <property type="protein sequence ID" value="CEG35722.1"/>
    <property type="molecule type" value="Genomic_DNA"/>
</dbReference>
<evidence type="ECO:0000313" key="1">
    <source>
        <dbReference type="EMBL" id="CEG35722.1"/>
    </source>
</evidence>
<proteinExistence type="predicted"/>
<dbReference type="GeneID" id="36395114"/>
<sequence length="50" mass="5700">MYVRHESKETCGLAGLATVLALYPYKLNFQTRTKTLPVFPNDDLVDLLNE</sequence>
<name>A0A0P1A6X5_PLAHL</name>